<reference evidence="2" key="1">
    <citation type="submission" date="2016-10" db="EMBL/GenBank/DDBJ databases">
        <authorList>
            <person name="de Groot N.N."/>
        </authorList>
    </citation>
    <scope>NUCLEOTIDE SEQUENCE</scope>
</reference>
<accession>A0A1W1CUD6</accession>
<dbReference type="AlphaFoldDB" id="A0A1W1CUD6"/>
<dbReference type="EMBL" id="FPHJ01000066">
    <property type="protein sequence ID" value="SFV69271.1"/>
    <property type="molecule type" value="Genomic_DNA"/>
</dbReference>
<sequence>MSDNLMLWSKTLGKGDNLVLLHGWGFNSDIFADIKLHNYKLTLIDLPGHGRSPIIMGGLEEWVNAIIKIIPKNSIIVGWSLGGLIAIKIAQQIKVKKLVLLASSPCFVNSNNWEYGIKRDIFSEFYKNLQHNTEKTLKQFTLLQSNNKQQAKNLYQQICQYKVQQIALKIGLDILLNNNLTQELLSLNCPIQAILGKKDTLVPIKIKDWYQDNYIQTIIYDSGHLPFLNKNFIL</sequence>
<organism evidence="2">
    <name type="scientific">hydrothermal vent metagenome</name>
    <dbReference type="NCBI Taxonomy" id="652676"/>
    <lineage>
        <taxon>unclassified sequences</taxon>
        <taxon>metagenomes</taxon>
        <taxon>ecological metagenomes</taxon>
    </lineage>
</organism>
<dbReference type="SUPFAM" id="SSF53474">
    <property type="entry name" value="alpha/beta-Hydrolases"/>
    <property type="match status" value="1"/>
</dbReference>
<gene>
    <name evidence="2" type="ORF">MNB_SUP05-5-120</name>
</gene>
<dbReference type="PANTHER" id="PTHR42886">
    <property type="entry name" value="RE40534P-RELATED"/>
    <property type="match status" value="1"/>
</dbReference>
<protein>
    <submittedName>
        <fullName evidence="2">Biotin synthesis protein BioH</fullName>
    </submittedName>
</protein>
<dbReference type="Pfam" id="PF00561">
    <property type="entry name" value="Abhydrolase_1"/>
    <property type="match status" value="1"/>
</dbReference>
<name>A0A1W1CUD6_9ZZZZ</name>
<evidence type="ECO:0000259" key="1">
    <source>
        <dbReference type="Pfam" id="PF00561"/>
    </source>
</evidence>
<proteinExistence type="predicted"/>
<dbReference type="InterPro" id="IPR029058">
    <property type="entry name" value="AB_hydrolase_fold"/>
</dbReference>
<dbReference type="Gene3D" id="3.40.50.1820">
    <property type="entry name" value="alpha/beta hydrolase"/>
    <property type="match status" value="1"/>
</dbReference>
<dbReference type="PANTHER" id="PTHR42886:SF29">
    <property type="entry name" value="PUMMELIG, ISOFORM A"/>
    <property type="match status" value="1"/>
</dbReference>
<evidence type="ECO:0000313" key="2">
    <source>
        <dbReference type="EMBL" id="SFV69271.1"/>
    </source>
</evidence>
<feature type="domain" description="AB hydrolase-1" evidence="1">
    <location>
        <begin position="18"/>
        <end position="229"/>
    </location>
</feature>
<dbReference type="InterPro" id="IPR000073">
    <property type="entry name" value="AB_hydrolase_1"/>
</dbReference>